<keyword evidence="5" id="KW-0804">Transcription</keyword>
<dbReference type="PANTHER" id="PTHR36206">
    <property type="entry name" value="ASPERCRYPTIN BIOSYNTHESIS CLUSTER-SPECIFIC TRANSCRIPTION REGULATOR ATNN-RELATED"/>
    <property type="match status" value="1"/>
</dbReference>
<keyword evidence="3" id="KW-0805">Transcription regulation</keyword>
<dbReference type="Pfam" id="PF00172">
    <property type="entry name" value="Zn_clus"/>
    <property type="match status" value="1"/>
</dbReference>
<proteinExistence type="predicted"/>
<feature type="compositionally biased region" description="Basic and acidic residues" evidence="7">
    <location>
        <begin position="239"/>
        <end position="249"/>
    </location>
</feature>
<dbReference type="GO" id="GO:0008270">
    <property type="term" value="F:zinc ion binding"/>
    <property type="evidence" value="ECO:0007669"/>
    <property type="project" value="InterPro"/>
</dbReference>
<evidence type="ECO:0000256" key="5">
    <source>
        <dbReference type="ARBA" id="ARBA00023163"/>
    </source>
</evidence>
<keyword evidence="4" id="KW-0238">DNA-binding</keyword>
<evidence type="ECO:0000256" key="1">
    <source>
        <dbReference type="ARBA" id="ARBA00022723"/>
    </source>
</evidence>
<dbReference type="GO" id="GO:0003677">
    <property type="term" value="F:DNA binding"/>
    <property type="evidence" value="ECO:0007669"/>
    <property type="project" value="UniProtKB-KW"/>
</dbReference>
<dbReference type="AlphaFoldDB" id="A0AAE0NX65"/>
<dbReference type="InterPro" id="IPR052360">
    <property type="entry name" value="Transcr_Regulatory_Proteins"/>
</dbReference>
<dbReference type="PROSITE" id="PS00463">
    <property type="entry name" value="ZN2_CY6_FUNGAL_1"/>
    <property type="match status" value="1"/>
</dbReference>
<feature type="region of interest" description="Disordered" evidence="7">
    <location>
        <begin position="176"/>
        <end position="249"/>
    </location>
</feature>
<comment type="caution">
    <text evidence="9">The sequence shown here is derived from an EMBL/GenBank/DDBJ whole genome shotgun (WGS) entry which is preliminary data.</text>
</comment>
<reference evidence="9" key="1">
    <citation type="journal article" date="2023" name="Mol. Phylogenet. Evol.">
        <title>Genome-scale phylogeny and comparative genomics of the fungal order Sordariales.</title>
        <authorList>
            <person name="Hensen N."/>
            <person name="Bonometti L."/>
            <person name="Westerberg I."/>
            <person name="Brannstrom I.O."/>
            <person name="Guillou S."/>
            <person name="Cros-Aarteil S."/>
            <person name="Calhoun S."/>
            <person name="Haridas S."/>
            <person name="Kuo A."/>
            <person name="Mondo S."/>
            <person name="Pangilinan J."/>
            <person name="Riley R."/>
            <person name="LaButti K."/>
            <person name="Andreopoulos B."/>
            <person name="Lipzen A."/>
            <person name="Chen C."/>
            <person name="Yan M."/>
            <person name="Daum C."/>
            <person name="Ng V."/>
            <person name="Clum A."/>
            <person name="Steindorff A."/>
            <person name="Ohm R.A."/>
            <person name="Martin F."/>
            <person name="Silar P."/>
            <person name="Natvig D.O."/>
            <person name="Lalanne C."/>
            <person name="Gautier V."/>
            <person name="Ament-Velasquez S.L."/>
            <person name="Kruys A."/>
            <person name="Hutchinson M.I."/>
            <person name="Powell A.J."/>
            <person name="Barry K."/>
            <person name="Miller A.N."/>
            <person name="Grigoriev I.V."/>
            <person name="Debuchy R."/>
            <person name="Gladieux P."/>
            <person name="Hiltunen Thoren M."/>
            <person name="Johannesson H."/>
        </authorList>
    </citation>
    <scope>NUCLEOTIDE SEQUENCE</scope>
    <source>
        <strain evidence="9">CBS 232.78</strain>
    </source>
</reference>
<dbReference type="PROSITE" id="PS50048">
    <property type="entry name" value="ZN2_CY6_FUNGAL_2"/>
    <property type="match status" value="1"/>
</dbReference>
<sequence>MDESSSDTKFEAHSQTPKAIAVSLSAKANVNKDVLKSKGSVGKRSRTGCLTCRKRRIKCDEGKPTCKNCLKSKRECEGYHQRLIFKEPQAMNGRSQAGVFSSHSKIPPQAYDPGVEGDLEPIAPRHPIANTSDCAFPLMVPASNPVGRYGFSTAIKPSVAVCDLVNADIEQSEATASPNLITFGSRATRSPRPPRESNDEPAVGRPDAVKQEESLENLLPPPNFVTATGVPLQQNTKEGSNKAHQENMA</sequence>
<feature type="compositionally biased region" description="Polar residues" evidence="7">
    <location>
        <begin position="176"/>
        <end position="188"/>
    </location>
</feature>
<keyword evidence="1" id="KW-0479">Metal-binding</keyword>
<dbReference type="SMART" id="SM00066">
    <property type="entry name" value="GAL4"/>
    <property type="match status" value="1"/>
</dbReference>
<keyword evidence="6" id="KW-0539">Nucleus</keyword>
<dbReference type="GO" id="GO:0000981">
    <property type="term" value="F:DNA-binding transcription factor activity, RNA polymerase II-specific"/>
    <property type="evidence" value="ECO:0007669"/>
    <property type="project" value="InterPro"/>
</dbReference>
<dbReference type="InterPro" id="IPR001138">
    <property type="entry name" value="Zn2Cys6_DnaBD"/>
</dbReference>
<dbReference type="SUPFAM" id="SSF57701">
    <property type="entry name" value="Zn2/Cys6 DNA-binding domain"/>
    <property type="match status" value="1"/>
</dbReference>
<evidence type="ECO:0000259" key="8">
    <source>
        <dbReference type="PROSITE" id="PS50048"/>
    </source>
</evidence>
<evidence type="ECO:0000256" key="7">
    <source>
        <dbReference type="SAM" id="MobiDB-lite"/>
    </source>
</evidence>
<accession>A0AAE0NX65</accession>
<protein>
    <recommendedName>
        <fullName evidence="8">Zn(2)-C6 fungal-type domain-containing protein</fullName>
    </recommendedName>
</protein>
<evidence type="ECO:0000313" key="10">
    <source>
        <dbReference type="Proteomes" id="UP001285441"/>
    </source>
</evidence>
<dbReference type="EMBL" id="JAULSW010000002">
    <property type="protein sequence ID" value="KAK3389398.1"/>
    <property type="molecule type" value="Genomic_DNA"/>
</dbReference>
<evidence type="ECO:0000256" key="4">
    <source>
        <dbReference type="ARBA" id="ARBA00023125"/>
    </source>
</evidence>
<evidence type="ECO:0000256" key="6">
    <source>
        <dbReference type="ARBA" id="ARBA00023242"/>
    </source>
</evidence>
<evidence type="ECO:0000313" key="9">
    <source>
        <dbReference type="EMBL" id="KAK3389398.1"/>
    </source>
</evidence>
<dbReference type="Gene3D" id="4.10.240.10">
    <property type="entry name" value="Zn(2)-C6 fungal-type DNA-binding domain"/>
    <property type="match status" value="1"/>
</dbReference>
<dbReference type="PANTHER" id="PTHR36206:SF13">
    <property type="entry name" value="TRANSCRIPTIONAL REGULATORY PROTEIN MOC3"/>
    <property type="match status" value="1"/>
</dbReference>
<organism evidence="9 10">
    <name type="scientific">Podospora didyma</name>
    <dbReference type="NCBI Taxonomy" id="330526"/>
    <lineage>
        <taxon>Eukaryota</taxon>
        <taxon>Fungi</taxon>
        <taxon>Dikarya</taxon>
        <taxon>Ascomycota</taxon>
        <taxon>Pezizomycotina</taxon>
        <taxon>Sordariomycetes</taxon>
        <taxon>Sordariomycetidae</taxon>
        <taxon>Sordariales</taxon>
        <taxon>Podosporaceae</taxon>
        <taxon>Podospora</taxon>
    </lineage>
</organism>
<dbReference type="Proteomes" id="UP001285441">
    <property type="component" value="Unassembled WGS sequence"/>
</dbReference>
<name>A0AAE0NX65_9PEZI</name>
<evidence type="ECO:0000256" key="3">
    <source>
        <dbReference type="ARBA" id="ARBA00023015"/>
    </source>
</evidence>
<dbReference type="CDD" id="cd00067">
    <property type="entry name" value="GAL4"/>
    <property type="match status" value="1"/>
</dbReference>
<reference evidence="9" key="2">
    <citation type="submission" date="2023-06" db="EMBL/GenBank/DDBJ databases">
        <authorList>
            <consortium name="Lawrence Berkeley National Laboratory"/>
            <person name="Haridas S."/>
            <person name="Hensen N."/>
            <person name="Bonometti L."/>
            <person name="Westerberg I."/>
            <person name="Brannstrom I.O."/>
            <person name="Guillou S."/>
            <person name="Cros-Aarteil S."/>
            <person name="Calhoun S."/>
            <person name="Kuo A."/>
            <person name="Mondo S."/>
            <person name="Pangilinan J."/>
            <person name="Riley R."/>
            <person name="LaButti K."/>
            <person name="Andreopoulos B."/>
            <person name="Lipzen A."/>
            <person name="Chen C."/>
            <person name="Yanf M."/>
            <person name="Daum C."/>
            <person name="Ng V."/>
            <person name="Clum A."/>
            <person name="Steindorff A."/>
            <person name="Ohm R."/>
            <person name="Martin F."/>
            <person name="Silar P."/>
            <person name="Natvig D."/>
            <person name="Lalanne C."/>
            <person name="Gautier V."/>
            <person name="Ament-velasquez S.L."/>
            <person name="Kruys A."/>
            <person name="Hutchinson M.I."/>
            <person name="Powell A.J."/>
            <person name="Barry K."/>
            <person name="Miller A.N."/>
            <person name="Grigoriev I.V."/>
            <person name="Debuchy R."/>
            <person name="Gladieux P."/>
            <person name="Thoren M.H."/>
            <person name="Johannesson H."/>
        </authorList>
    </citation>
    <scope>NUCLEOTIDE SEQUENCE</scope>
    <source>
        <strain evidence="9">CBS 232.78</strain>
    </source>
</reference>
<keyword evidence="10" id="KW-1185">Reference proteome</keyword>
<gene>
    <name evidence="9" type="ORF">B0H63DRAFT_98397</name>
</gene>
<dbReference type="InterPro" id="IPR036864">
    <property type="entry name" value="Zn2-C6_fun-type_DNA-bd_sf"/>
</dbReference>
<feature type="domain" description="Zn(2)-C6 fungal-type" evidence="8">
    <location>
        <begin position="48"/>
        <end position="76"/>
    </location>
</feature>
<keyword evidence="2" id="KW-0862">Zinc</keyword>
<evidence type="ECO:0000256" key="2">
    <source>
        <dbReference type="ARBA" id="ARBA00022833"/>
    </source>
</evidence>